<comment type="caution">
    <text evidence="6">The sequence shown here is derived from an EMBL/GenBank/DDBJ whole genome shotgun (WGS) entry which is preliminary data.</text>
</comment>
<dbReference type="Proteomes" id="UP000816034">
    <property type="component" value="Unassembled WGS sequence"/>
</dbReference>
<dbReference type="AlphaFoldDB" id="A0AA88KML3"/>
<evidence type="ECO:0000256" key="2">
    <source>
        <dbReference type="ARBA" id="ARBA00023157"/>
    </source>
</evidence>
<dbReference type="CDD" id="cd02248">
    <property type="entry name" value="Peptidase_C1A"/>
    <property type="match status" value="1"/>
</dbReference>
<feature type="domain" description="Cathepsin propeptide inhibitor" evidence="5">
    <location>
        <begin position="55"/>
        <end position="115"/>
    </location>
</feature>
<name>A0AA88KML3_NAELO</name>
<evidence type="ECO:0000259" key="5">
    <source>
        <dbReference type="SMART" id="SM00848"/>
    </source>
</evidence>
<dbReference type="InterPro" id="IPR013128">
    <property type="entry name" value="Peptidase_C1A"/>
</dbReference>
<dbReference type="PROSITE" id="PS00139">
    <property type="entry name" value="THIOL_PROTEASE_CYS"/>
    <property type="match status" value="1"/>
</dbReference>
<dbReference type="GO" id="GO:0008234">
    <property type="term" value="F:cysteine-type peptidase activity"/>
    <property type="evidence" value="ECO:0007669"/>
    <property type="project" value="InterPro"/>
</dbReference>
<organism evidence="6 7">
    <name type="scientific">Naegleria lovaniensis</name>
    <name type="common">Amoeba</name>
    <dbReference type="NCBI Taxonomy" id="51637"/>
    <lineage>
        <taxon>Eukaryota</taxon>
        <taxon>Discoba</taxon>
        <taxon>Heterolobosea</taxon>
        <taxon>Tetramitia</taxon>
        <taxon>Eutetramitia</taxon>
        <taxon>Vahlkampfiidae</taxon>
        <taxon>Naegleria</taxon>
    </lineage>
</organism>
<dbReference type="Pfam" id="PF08246">
    <property type="entry name" value="Inhibitor_I29"/>
    <property type="match status" value="1"/>
</dbReference>
<dbReference type="InterPro" id="IPR013201">
    <property type="entry name" value="Prot_inhib_I29"/>
</dbReference>
<gene>
    <name evidence="6" type="ORF">C9374_014465</name>
</gene>
<dbReference type="InterPro" id="IPR025660">
    <property type="entry name" value="Pept_his_AS"/>
</dbReference>
<keyword evidence="3" id="KW-0812">Transmembrane</keyword>
<dbReference type="InterPro" id="IPR000668">
    <property type="entry name" value="Peptidase_C1A_C"/>
</dbReference>
<dbReference type="PROSITE" id="PS00639">
    <property type="entry name" value="THIOL_PROTEASE_HIS"/>
    <property type="match status" value="1"/>
</dbReference>
<dbReference type="InterPro" id="IPR039417">
    <property type="entry name" value="Peptidase_C1A_papain-like"/>
</dbReference>
<dbReference type="SMART" id="SM00848">
    <property type="entry name" value="Inhibitor_I29"/>
    <property type="match status" value="1"/>
</dbReference>
<dbReference type="SMART" id="SM00645">
    <property type="entry name" value="Pept_C1"/>
    <property type="match status" value="1"/>
</dbReference>
<dbReference type="SUPFAM" id="SSF54001">
    <property type="entry name" value="Cysteine proteinases"/>
    <property type="match status" value="1"/>
</dbReference>
<dbReference type="RefSeq" id="XP_044553057.1">
    <property type="nucleotide sequence ID" value="XM_044690455.1"/>
</dbReference>
<comment type="similarity">
    <text evidence="1">Belongs to the peptidase C1 family.</text>
</comment>
<dbReference type="InterPro" id="IPR025661">
    <property type="entry name" value="Pept_asp_AS"/>
</dbReference>
<keyword evidence="3" id="KW-0472">Membrane</keyword>
<feature type="domain" description="Peptidase C1A papain C-terminal" evidence="4">
    <location>
        <begin position="146"/>
        <end position="380"/>
    </location>
</feature>
<keyword evidence="2" id="KW-1015">Disulfide bond</keyword>
<dbReference type="InterPro" id="IPR038765">
    <property type="entry name" value="Papain-like_cys_pep_sf"/>
</dbReference>
<evidence type="ECO:0000313" key="7">
    <source>
        <dbReference type="Proteomes" id="UP000816034"/>
    </source>
</evidence>
<keyword evidence="7" id="KW-1185">Reference proteome</keyword>
<dbReference type="EMBL" id="PYSW02000008">
    <property type="protein sequence ID" value="KAG2389065.1"/>
    <property type="molecule type" value="Genomic_DNA"/>
</dbReference>
<evidence type="ECO:0000256" key="1">
    <source>
        <dbReference type="ARBA" id="ARBA00008455"/>
    </source>
</evidence>
<protein>
    <recommendedName>
        <fullName evidence="8">Papain family cysteine protease</fullName>
    </recommendedName>
</protein>
<dbReference type="PROSITE" id="PS00640">
    <property type="entry name" value="THIOL_PROTEASE_ASN"/>
    <property type="match status" value="1"/>
</dbReference>
<dbReference type="PANTHER" id="PTHR12411">
    <property type="entry name" value="CYSTEINE PROTEASE FAMILY C1-RELATED"/>
    <property type="match status" value="1"/>
</dbReference>
<evidence type="ECO:0000313" key="6">
    <source>
        <dbReference type="EMBL" id="KAG2389065.1"/>
    </source>
</evidence>
<sequence>MNARVFNVNNNSLFAIIMTTMLMMIIMTIFVSGQGIPLKVFLEGKYDASEAKLLFEQYKLTFNKKYSSEMEHEKRWKIFYENVNYVNQLNILHLKEKKEVQYGITKFMDMTPQEFSQQKLLPVTKQEDVKHVPTAPKEKYGDVNALPESFDWRDKGAVTPVKDQASCGSCWAFSTIQNIEGQYFLNGNPLTKFSPQQLVDCDPLNCGCFGGYPYVAMEYLKARGGLTTEQDYPYCIPPLGNCFPCNTNKTYCPSPDYCNRTCGVTNAELVAKIAGYENVSTNEDEIAAYLVNHGPLSIGLNAVWLQFYHSGISDPMWCPPDIDHAVLLVGYGVHTNWIGEKTNYWLVKNSWGESWGEKGYFRIIRGIGKCGINTIVCNALLQKK</sequence>
<evidence type="ECO:0008006" key="8">
    <source>
        <dbReference type="Google" id="ProtNLM"/>
    </source>
</evidence>
<dbReference type="InterPro" id="IPR000169">
    <property type="entry name" value="Pept_cys_AS"/>
</dbReference>
<evidence type="ECO:0000259" key="4">
    <source>
        <dbReference type="SMART" id="SM00645"/>
    </source>
</evidence>
<dbReference type="Gene3D" id="3.90.70.10">
    <property type="entry name" value="Cysteine proteinases"/>
    <property type="match status" value="1"/>
</dbReference>
<feature type="transmembrane region" description="Helical" evidence="3">
    <location>
        <begin position="12"/>
        <end position="31"/>
    </location>
</feature>
<reference evidence="6 7" key="1">
    <citation type="journal article" date="2018" name="BMC Genomics">
        <title>The genome of Naegleria lovaniensis, the basis for a comparative approach to unravel pathogenicity factors of the human pathogenic amoeba N. fowleri.</title>
        <authorList>
            <person name="Liechti N."/>
            <person name="Schurch N."/>
            <person name="Bruggmann R."/>
            <person name="Wittwer M."/>
        </authorList>
    </citation>
    <scope>NUCLEOTIDE SEQUENCE [LARGE SCALE GENOMIC DNA]</scope>
    <source>
        <strain evidence="6 7">ATCC 30569</strain>
    </source>
</reference>
<dbReference type="PRINTS" id="PR00705">
    <property type="entry name" value="PAPAIN"/>
</dbReference>
<accession>A0AA88KML3</accession>
<dbReference type="GO" id="GO:0006508">
    <property type="term" value="P:proteolysis"/>
    <property type="evidence" value="ECO:0007669"/>
    <property type="project" value="InterPro"/>
</dbReference>
<dbReference type="GeneID" id="68106918"/>
<keyword evidence="3" id="KW-1133">Transmembrane helix</keyword>
<evidence type="ECO:0000256" key="3">
    <source>
        <dbReference type="SAM" id="Phobius"/>
    </source>
</evidence>
<dbReference type="Pfam" id="PF00112">
    <property type="entry name" value="Peptidase_C1"/>
    <property type="match status" value="1"/>
</dbReference>
<proteinExistence type="inferred from homology"/>